<evidence type="ECO:0000313" key="10">
    <source>
        <dbReference type="EMBL" id="RII82513.1"/>
    </source>
</evidence>
<evidence type="ECO:0000256" key="9">
    <source>
        <dbReference type="SAM" id="Phobius"/>
    </source>
</evidence>
<keyword evidence="2" id="KW-0813">Transport</keyword>
<evidence type="ECO:0000313" key="12">
    <source>
        <dbReference type="Proteomes" id="UP000266206"/>
    </source>
</evidence>
<keyword evidence="3" id="KW-1003">Cell membrane</keyword>
<comment type="subcellular location">
    <subcellularLocation>
        <location evidence="1">Cell membrane</location>
        <topology evidence="1">Multi-pass membrane protein</topology>
    </subcellularLocation>
</comment>
<dbReference type="Pfam" id="PF02653">
    <property type="entry name" value="BPD_transp_2"/>
    <property type="match status" value="1"/>
</dbReference>
<dbReference type="PANTHER" id="PTHR11795:SF445">
    <property type="entry name" value="AMINO ACID ABC TRANSPORTER PERMEASE PROTEIN"/>
    <property type="match status" value="1"/>
</dbReference>
<keyword evidence="4 9" id="KW-0812">Transmembrane</keyword>
<gene>
    <name evidence="10" type="ORF">CJO09_11505</name>
    <name evidence="11" type="ORF">CJP73_03405</name>
</gene>
<evidence type="ECO:0000313" key="11">
    <source>
        <dbReference type="EMBL" id="RIY42490.1"/>
    </source>
</evidence>
<evidence type="ECO:0000256" key="1">
    <source>
        <dbReference type="ARBA" id="ARBA00004651"/>
    </source>
</evidence>
<feature type="transmembrane region" description="Helical" evidence="9">
    <location>
        <begin position="92"/>
        <end position="111"/>
    </location>
</feature>
<organism evidence="11 12">
    <name type="scientific">Neopusillimonas maritima</name>
    <dbReference type="NCBI Taxonomy" id="2026239"/>
    <lineage>
        <taxon>Bacteria</taxon>
        <taxon>Pseudomonadati</taxon>
        <taxon>Pseudomonadota</taxon>
        <taxon>Betaproteobacteria</taxon>
        <taxon>Burkholderiales</taxon>
        <taxon>Alcaligenaceae</taxon>
        <taxon>Neopusillimonas</taxon>
    </lineage>
</organism>
<evidence type="ECO:0000256" key="6">
    <source>
        <dbReference type="ARBA" id="ARBA00022989"/>
    </source>
</evidence>
<feature type="transmembrane region" description="Helical" evidence="9">
    <location>
        <begin position="240"/>
        <end position="259"/>
    </location>
</feature>
<dbReference type="GO" id="GO:0005886">
    <property type="term" value="C:plasma membrane"/>
    <property type="evidence" value="ECO:0007669"/>
    <property type="project" value="UniProtKB-SubCell"/>
</dbReference>
<feature type="transmembrane region" description="Helical" evidence="9">
    <location>
        <begin position="265"/>
        <end position="287"/>
    </location>
</feature>
<comment type="caution">
    <text evidence="11">The sequence shown here is derived from an EMBL/GenBank/DDBJ whole genome shotgun (WGS) entry which is preliminary data.</text>
</comment>
<dbReference type="PANTHER" id="PTHR11795">
    <property type="entry name" value="BRANCHED-CHAIN AMINO ACID TRANSPORT SYSTEM PERMEASE PROTEIN LIVH"/>
    <property type="match status" value="1"/>
</dbReference>
<dbReference type="OrthoDB" id="9807115at2"/>
<proteinExistence type="inferred from homology"/>
<dbReference type="GO" id="GO:0006865">
    <property type="term" value="P:amino acid transport"/>
    <property type="evidence" value="ECO:0007669"/>
    <property type="project" value="UniProtKB-KW"/>
</dbReference>
<evidence type="ECO:0008006" key="14">
    <source>
        <dbReference type="Google" id="ProtNLM"/>
    </source>
</evidence>
<feature type="transmembrane region" description="Helical" evidence="9">
    <location>
        <begin position="61"/>
        <end position="80"/>
    </location>
</feature>
<keyword evidence="13" id="KW-1185">Reference proteome</keyword>
<dbReference type="EMBL" id="NQOU01000004">
    <property type="protein sequence ID" value="RII82513.1"/>
    <property type="molecule type" value="Genomic_DNA"/>
</dbReference>
<dbReference type="GO" id="GO:0022857">
    <property type="term" value="F:transmembrane transporter activity"/>
    <property type="evidence" value="ECO:0007669"/>
    <property type="project" value="InterPro"/>
</dbReference>
<dbReference type="InterPro" id="IPR001851">
    <property type="entry name" value="ABC_transp_permease"/>
</dbReference>
<dbReference type="Proteomes" id="UP000266206">
    <property type="component" value="Unassembled WGS sequence"/>
</dbReference>
<keyword evidence="6 9" id="KW-1133">Transmembrane helix</keyword>
<keyword evidence="5" id="KW-0029">Amino-acid transport</keyword>
<accession>A0A3A1Z0C5</accession>
<dbReference type="EMBL" id="NQYH01000001">
    <property type="protein sequence ID" value="RIY42490.1"/>
    <property type="molecule type" value="Genomic_DNA"/>
</dbReference>
<evidence type="ECO:0000256" key="8">
    <source>
        <dbReference type="ARBA" id="ARBA00037998"/>
    </source>
</evidence>
<evidence type="ECO:0000256" key="4">
    <source>
        <dbReference type="ARBA" id="ARBA00022692"/>
    </source>
</evidence>
<dbReference type="Proteomes" id="UP000266483">
    <property type="component" value="Unassembled WGS sequence"/>
</dbReference>
<evidence type="ECO:0000313" key="13">
    <source>
        <dbReference type="Proteomes" id="UP000266483"/>
    </source>
</evidence>
<dbReference type="InterPro" id="IPR052157">
    <property type="entry name" value="BCAA_transport_permease"/>
</dbReference>
<dbReference type="CDD" id="cd06582">
    <property type="entry name" value="TM_PBP1_LivH_like"/>
    <property type="match status" value="1"/>
</dbReference>
<dbReference type="AlphaFoldDB" id="A0A3A1Z0C5"/>
<sequence>MLLGQILNGLVSGAMYALVAIGFTLIVGVLDKLNFTHPEVFMLGGFIGLVSLTYLPLEWAFIFAFLIGGLLGLFTEFVAFRRFQSADSRITAALSSLALGLVFIDLVHKFWGNENVPLPPQTGWLTETFEIAGVRFLNLQLMVLAVTLALMIGLHFLIHHMKIGRQIRAVAEAPTSATLLGVNVLRVKQAVFFISSALAAIAGLLLALRSDAVGSEIGLTFGLKAMAIMAIGGMGDLRGAVLAALLIGVIEALMFYFGWGRLGEMTVWLAMILILLLRPAGLFAGGLHSREQRV</sequence>
<evidence type="ECO:0000256" key="2">
    <source>
        <dbReference type="ARBA" id="ARBA00022448"/>
    </source>
</evidence>
<name>A0A3A1Z0C5_9BURK</name>
<feature type="transmembrane region" description="Helical" evidence="9">
    <location>
        <begin position="214"/>
        <end position="233"/>
    </location>
</feature>
<keyword evidence="7 9" id="KW-0472">Membrane</keyword>
<evidence type="ECO:0000256" key="3">
    <source>
        <dbReference type="ARBA" id="ARBA00022475"/>
    </source>
</evidence>
<feature type="transmembrane region" description="Helical" evidence="9">
    <location>
        <begin position="131"/>
        <end position="158"/>
    </location>
</feature>
<reference evidence="12 13" key="1">
    <citation type="submission" date="2017-08" db="EMBL/GenBank/DDBJ databases">
        <title>Pusillimonas indicus sp. nov., a member of the family Alcaligenaceae isolated from surface seawater.</title>
        <authorList>
            <person name="Li J."/>
        </authorList>
    </citation>
    <scope>NUCLEOTIDE SEQUENCE [LARGE SCALE GENOMIC DNA]</scope>
    <source>
        <strain evidence="10 13">17-4A</strain>
        <strain evidence="11 12">L52-1-41</strain>
    </source>
</reference>
<evidence type="ECO:0000256" key="7">
    <source>
        <dbReference type="ARBA" id="ARBA00023136"/>
    </source>
</evidence>
<protein>
    <recommendedName>
        <fullName evidence="14">Branched-chain amino acid ABC transporter permease</fullName>
    </recommendedName>
</protein>
<feature type="transmembrane region" description="Helical" evidence="9">
    <location>
        <begin position="6"/>
        <end position="30"/>
    </location>
</feature>
<dbReference type="RefSeq" id="WP_114420286.1">
    <property type="nucleotide sequence ID" value="NZ_CP170494.1"/>
</dbReference>
<evidence type="ECO:0000256" key="5">
    <source>
        <dbReference type="ARBA" id="ARBA00022970"/>
    </source>
</evidence>
<feature type="transmembrane region" description="Helical" evidence="9">
    <location>
        <begin position="190"/>
        <end position="208"/>
    </location>
</feature>
<comment type="similarity">
    <text evidence="8">Belongs to the binding-protein-dependent transport system permease family. LivHM subfamily.</text>
</comment>